<protein>
    <submittedName>
        <fullName evidence="2">Uncharacterized protein</fullName>
    </submittedName>
</protein>
<evidence type="ECO:0000313" key="2">
    <source>
        <dbReference type="EMBL" id="KAF2446113.1"/>
    </source>
</evidence>
<accession>A0A9P4PMP4</accession>
<feature type="compositionally biased region" description="Polar residues" evidence="1">
    <location>
        <begin position="19"/>
        <end position="28"/>
    </location>
</feature>
<feature type="region of interest" description="Disordered" evidence="1">
    <location>
        <begin position="73"/>
        <end position="167"/>
    </location>
</feature>
<feature type="compositionally biased region" description="Basic residues" evidence="1">
    <location>
        <begin position="1"/>
        <end position="10"/>
    </location>
</feature>
<proteinExistence type="predicted"/>
<name>A0A9P4PMP4_9PLEO</name>
<sequence length="167" mass="18350">MQIPRTHRHGTLPCLTRKPNPTKQNSMHITPHTLLTSTSTACHVMSCHVHHIHHPRLPKRRYNAHRPCTMHPAAAPSTAPSGMFQPRGSAPHRTACRDPQRQRPHSNGAYPPSHSRRLGMCATPSCSCGVSRRGGQDRTGRWCVGRKRKSKSKSHAGPNPGIGRVGG</sequence>
<feature type="region of interest" description="Disordered" evidence="1">
    <location>
        <begin position="1"/>
        <end position="28"/>
    </location>
</feature>
<feature type="compositionally biased region" description="Basic residues" evidence="1">
    <location>
        <begin position="144"/>
        <end position="154"/>
    </location>
</feature>
<evidence type="ECO:0000313" key="3">
    <source>
        <dbReference type="Proteomes" id="UP000799764"/>
    </source>
</evidence>
<keyword evidence="3" id="KW-1185">Reference proteome</keyword>
<gene>
    <name evidence="2" type="ORF">P171DRAFT_252308</name>
</gene>
<dbReference type="Proteomes" id="UP000799764">
    <property type="component" value="Unassembled WGS sequence"/>
</dbReference>
<reference evidence="2" key="1">
    <citation type="journal article" date="2020" name="Stud. Mycol.">
        <title>101 Dothideomycetes genomes: a test case for predicting lifestyles and emergence of pathogens.</title>
        <authorList>
            <person name="Haridas S."/>
            <person name="Albert R."/>
            <person name="Binder M."/>
            <person name="Bloem J."/>
            <person name="Labutti K."/>
            <person name="Salamov A."/>
            <person name="Andreopoulos B."/>
            <person name="Baker S."/>
            <person name="Barry K."/>
            <person name="Bills G."/>
            <person name="Bluhm B."/>
            <person name="Cannon C."/>
            <person name="Castanera R."/>
            <person name="Culley D."/>
            <person name="Daum C."/>
            <person name="Ezra D."/>
            <person name="Gonzalez J."/>
            <person name="Henrissat B."/>
            <person name="Kuo A."/>
            <person name="Liang C."/>
            <person name="Lipzen A."/>
            <person name="Lutzoni F."/>
            <person name="Magnuson J."/>
            <person name="Mondo S."/>
            <person name="Nolan M."/>
            <person name="Ohm R."/>
            <person name="Pangilinan J."/>
            <person name="Park H.-J."/>
            <person name="Ramirez L."/>
            <person name="Alfaro M."/>
            <person name="Sun H."/>
            <person name="Tritt A."/>
            <person name="Yoshinaga Y."/>
            <person name="Zwiers L.-H."/>
            <person name="Turgeon B."/>
            <person name="Goodwin S."/>
            <person name="Spatafora J."/>
            <person name="Crous P."/>
            <person name="Grigoriev I."/>
        </authorList>
    </citation>
    <scope>NUCLEOTIDE SEQUENCE</scope>
    <source>
        <strain evidence="2">CBS 690.94</strain>
    </source>
</reference>
<dbReference type="AlphaFoldDB" id="A0A9P4PMP4"/>
<evidence type="ECO:0000256" key="1">
    <source>
        <dbReference type="SAM" id="MobiDB-lite"/>
    </source>
</evidence>
<comment type="caution">
    <text evidence="2">The sequence shown here is derived from an EMBL/GenBank/DDBJ whole genome shotgun (WGS) entry which is preliminary data.</text>
</comment>
<organism evidence="2 3">
    <name type="scientific">Karstenula rhodostoma CBS 690.94</name>
    <dbReference type="NCBI Taxonomy" id="1392251"/>
    <lineage>
        <taxon>Eukaryota</taxon>
        <taxon>Fungi</taxon>
        <taxon>Dikarya</taxon>
        <taxon>Ascomycota</taxon>
        <taxon>Pezizomycotina</taxon>
        <taxon>Dothideomycetes</taxon>
        <taxon>Pleosporomycetidae</taxon>
        <taxon>Pleosporales</taxon>
        <taxon>Massarineae</taxon>
        <taxon>Didymosphaeriaceae</taxon>
        <taxon>Karstenula</taxon>
    </lineage>
</organism>
<dbReference type="EMBL" id="MU001498">
    <property type="protein sequence ID" value="KAF2446113.1"/>
    <property type="molecule type" value="Genomic_DNA"/>
</dbReference>